<dbReference type="UniPathway" id="UPA00251">
    <property type="reaction ID" value="UER00317"/>
</dbReference>
<dbReference type="InterPro" id="IPR049704">
    <property type="entry name" value="Aminotrans_3_PPA_site"/>
</dbReference>
<evidence type="ECO:0000256" key="2">
    <source>
        <dbReference type="ARBA" id="ARBA00004819"/>
    </source>
</evidence>
<protein>
    <recommendedName>
        <fullName evidence="7">Glutamate-1-semialdehyde 2,1-aminomutase</fullName>
        <shortName evidence="7">GSA</shortName>
        <ecNumber evidence="7">5.4.3.8</ecNumber>
    </recommendedName>
    <alternativeName>
        <fullName evidence="7">Glutamate-1-semialdehyde aminotransferase</fullName>
        <shortName evidence="7">GSA-AT</shortName>
    </alternativeName>
</protein>
<accession>A0A518BVZ3</accession>
<dbReference type="GO" id="GO:0005737">
    <property type="term" value="C:cytoplasm"/>
    <property type="evidence" value="ECO:0007669"/>
    <property type="project" value="UniProtKB-SubCell"/>
</dbReference>
<dbReference type="InterPro" id="IPR015422">
    <property type="entry name" value="PyrdxlP-dep_Trfase_small"/>
</dbReference>
<dbReference type="OrthoDB" id="9816013at2"/>
<dbReference type="Proteomes" id="UP000320386">
    <property type="component" value="Chromosome"/>
</dbReference>
<dbReference type="InterPro" id="IPR015421">
    <property type="entry name" value="PyrdxlP-dep_Trfase_major"/>
</dbReference>
<sequence>MSTATDLNVASRRAASASAFARAQDLMPGGVSSPVRAYKAVGGDPVYIRSGKGAVVTDLDGLEYVDYVGSYGPLILGHAPDTVLAALSKAAARGTTFGMPTEAESTLAAMVIDAVPSVEMVRFVNSGTEAAMSAIRLARAATGRPAIVKCTGCYHGHSDALLVEAGSGALTLGQPSSPGVPKDITQNTLLVPFNDLEAARAVFEAHPDQIAAFAVEPVGGNMGCVPPVEGYLEGLRSLCDEFGAMLLFDEVMTGFRVARGGAQELYAVTPDLTCLGKVIGGGLPCAAYGGRRDLMEQVAPAGPMYQAGTLSGNPLAMAAGIATLAELENPDLYGQLESTTRQLAEGLATRAERAGVPVQIARVGSMLCVFFAESPVLSYEQAVRCRTDRFAAFFNAMLERGVILPPSQYECWFISAAHDGELIKQTLQAAEHGFAAAVEIA</sequence>
<evidence type="ECO:0000313" key="8">
    <source>
        <dbReference type="EMBL" id="QDU71153.1"/>
    </source>
</evidence>
<dbReference type="Gene3D" id="3.40.640.10">
    <property type="entry name" value="Type I PLP-dependent aspartate aminotransferase-like (Major domain)"/>
    <property type="match status" value="1"/>
</dbReference>
<keyword evidence="7" id="KW-0963">Cytoplasm</keyword>
<dbReference type="SUPFAM" id="SSF53383">
    <property type="entry name" value="PLP-dependent transferases"/>
    <property type="match status" value="1"/>
</dbReference>
<dbReference type="GO" id="GO:0008483">
    <property type="term" value="F:transaminase activity"/>
    <property type="evidence" value="ECO:0007669"/>
    <property type="project" value="InterPro"/>
</dbReference>
<dbReference type="HAMAP" id="MF_00375">
    <property type="entry name" value="HemL_aminotrans_3"/>
    <property type="match status" value="1"/>
</dbReference>
<dbReference type="RefSeq" id="WP_145445286.1">
    <property type="nucleotide sequence ID" value="NZ_CP036280.1"/>
</dbReference>
<dbReference type="InterPro" id="IPR015424">
    <property type="entry name" value="PyrdxlP-dep_Trfase"/>
</dbReference>
<comment type="cofactor">
    <cofactor evidence="1 7">
        <name>pyridoxal 5'-phosphate</name>
        <dbReference type="ChEBI" id="CHEBI:597326"/>
    </cofactor>
</comment>
<name>A0A518BVZ3_9BACT</name>
<organism evidence="8 9">
    <name type="scientific">Mucisphaera calidilacus</name>
    <dbReference type="NCBI Taxonomy" id="2527982"/>
    <lineage>
        <taxon>Bacteria</taxon>
        <taxon>Pseudomonadati</taxon>
        <taxon>Planctomycetota</taxon>
        <taxon>Phycisphaerae</taxon>
        <taxon>Phycisphaerales</taxon>
        <taxon>Phycisphaeraceae</taxon>
        <taxon>Mucisphaera</taxon>
    </lineage>
</organism>
<evidence type="ECO:0000256" key="6">
    <source>
        <dbReference type="ARBA" id="ARBA00023244"/>
    </source>
</evidence>
<comment type="subcellular location">
    <subcellularLocation>
        <location evidence="7">Cytoplasm</location>
    </subcellularLocation>
</comment>
<reference evidence="8 9" key="1">
    <citation type="submission" date="2019-02" db="EMBL/GenBank/DDBJ databases">
        <title>Deep-cultivation of Planctomycetes and their phenomic and genomic characterization uncovers novel biology.</title>
        <authorList>
            <person name="Wiegand S."/>
            <person name="Jogler M."/>
            <person name="Boedeker C."/>
            <person name="Pinto D."/>
            <person name="Vollmers J."/>
            <person name="Rivas-Marin E."/>
            <person name="Kohn T."/>
            <person name="Peeters S.H."/>
            <person name="Heuer A."/>
            <person name="Rast P."/>
            <person name="Oberbeckmann S."/>
            <person name="Bunk B."/>
            <person name="Jeske O."/>
            <person name="Meyerdierks A."/>
            <person name="Storesund J.E."/>
            <person name="Kallscheuer N."/>
            <person name="Luecker S."/>
            <person name="Lage O.M."/>
            <person name="Pohl T."/>
            <person name="Merkel B.J."/>
            <person name="Hornburger P."/>
            <person name="Mueller R.-W."/>
            <person name="Bruemmer F."/>
            <person name="Labrenz M."/>
            <person name="Spormann A.M."/>
            <person name="Op den Camp H."/>
            <person name="Overmann J."/>
            <person name="Amann R."/>
            <person name="Jetten M.S.M."/>
            <person name="Mascher T."/>
            <person name="Medema M.H."/>
            <person name="Devos D.P."/>
            <person name="Kaster A.-K."/>
            <person name="Ovreas L."/>
            <person name="Rohde M."/>
            <person name="Galperin M.Y."/>
            <person name="Jogler C."/>
        </authorList>
    </citation>
    <scope>NUCLEOTIDE SEQUENCE [LARGE SCALE GENOMIC DNA]</scope>
    <source>
        <strain evidence="8 9">Pan265</strain>
    </source>
</reference>
<dbReference type="InterPro" id="IPR004639">
    <property type="entry name" value="4pyrrol_synth_GluAld_NH2Trfase"/>
</dbReference>
<comment type="subunit">
    <text evidence="7">Homodimer.</text>
</comment>
<keyword evidence="4 7" id="KW-0663">Pyridoxal phosphate</keyword>
<dbReference type="AlphaFoldDB" id="A0A518BVZ3"/>
<keyword evidence="5 7" id="KW-0413">Isomerase</keyword>
<gene>
    <name evidence="7 8" type="primary">hemL</name>
    <name evidence="8" type="ORF">Pan265_10020</name>
</gene>
<evidence type="ECO:0000256" key="3">
    <source>
        <dbReference type="ARBA" id="ARBA00008981"/>
    </source>
</evidence>
<dbReference type="PANTHER" id="PTHR43713">
    <property type="entry name" value="GLUTAMATE-1-SEMIALDEHYDE 2,1-AMINOMUTASE"/>
    <property type="match status" value="1"/>
</dbReference>
<dbReference type="CDD" id="cd00610">
    <property type="entry name" value="OAT_like"/>
    <property type="match status" value="1"/>
</dbReference>
<comment type="catalytic activity">
    <reaction evidence="7">
        <text>(S)-4-amino-5-oxopentanoate = 5-aminolevulinate</text>
        <dbReference type="Rhea" id="RHEA:14265"/>
        <dbReference type="ChEBI" id="CHEBI:57501"/>
        <dbReference type="ChEBI" id="CHEBI:356416"/>
        <dbReference type="EC" id="5.4.3.8"/>
    </reaction>
</comment>
<evidence type="ECO:0000256" key="4">
    <source>
        <dbReference type="ARBA" id="ARBA00022898"/>
    </source>
</evidence>
<dbReference type="PROSITE" id="PS00600">
    <property type="entry name" value="AA_TRANSFER_CLASS_3"/>
    <property type="match status" value="1"/>
</dbReference>
<dbReference type="GO" id="GO:0042286">
    <property type="term" value="F:glutamate-1-semialdehyde 2,1-aminomutase activity"/>
    <property type="evidence" value="ECO:0007669"/>
    <property type="project" value="UniProtKB-UniRule"/>
</dbReference>
<proteinExistence type="inferred from homology"/>
<dbReference type="EC" id="5.4.3.8" evidence="7"/>
<dbReference type="NCBIfam" id="NF000818">
    <property type="entry name" value="PRK00062.1"/>
    <property type="match status" value="1"/>
</dbReference>
<evidence type="ECO:0000256" key="5">
    <source>
        <dbReference type="ARBA" id="ARBA00023235"/>
    </source>
</evidence>
<dbReference type="GO" id="GO:0030170">
    <property type="term" value="F:pyridoxal phosphate binding"/>
    <property type="evidence" value="ECO:0007669"/>
    <property type="project" value="InterPro"/>
</dbReference>
<dbReference type="Gene3D" id="3.90.1150.10">
    <property type="entry name" value="Aspartate Aminotransferase, domain 1"/>
    <property type="match status" value="1"/>
</dbReference>
<dbReference type="KEGG" id="mcad:Pan265_10020"/>
<evidence type="ECO:0000313" key="9">
    <source>
        <dbReference type="Proteomes" id="UP000320386"/>
    </source>
</evidence>
<dbReference type="InterPro" id="IPR005814">
    <property type="entry name" value="Aminotrans_3"/>
</dbReference>
<keyword evidence="6 7" id="KW-0627">Porphyrin biosynthesis</keyword>
<dbReference type="NCBIfam" id="TIGR00713">
    <property type="entry name" value="hemL"/>
    <property type="match status" value="1"/>
</dbReference>
<dbReference type="GO" id="GO:0006782">
    <property type="term" value="P:protoporphyrinogen IX biosynthetic process"/>
    <property type="evidence" value="ECO:0007669"/>
    <property type="project" value="UniProtKB-UniRule"/>
</dbReference>
<dbReference type="Pfam" id="PF00202">
    <property type="entry name" value="Aminotran_3"/>
    <property type="match status" value="1"/>
</dbReference>
<keyword evidence="9" id="KW-1185">Reference proteome</keyword>
<dbReference type="PANTHER" id="PTHR43713:SF3">
    <property type="entry name" value="GLUTAMATE-1-SEMIALDEHYDE 2,1-AMINOMUTASE 1, CHLOROPLASTIC-RELATED"/>
    <property type="match status" value="1"/>
</dbReference>
<comment type="pathway">
    <text evidence="2">Porphyrin-containing compound metabolism; protoporphyrin-IX biosynthesis; 5-aminolevulinate from L-glutamyl-tRNA(Glu): step 2/2.</text>
</comment>
<comment type="similarity">
    <text evidence="3 7">Belongs to the class-III pyridoxal-phosphate-dependent aminotransferase family. HemL subfamily.</text>
</comment>
<evidence type="ECO:0000256" key="7">
    <source>
        <dbReference type="HAMAP-Rule" id="MF_00375"/>
    </source>
</evidence>
<feature type="modified residue" description="N6-(pyridoxal phosphate)lysine" evidence="7">
    <location>
        <position position="277"/>
    </location>
</feature>
<dbReference type="EMBL" id="CP036280">
    <property type="protein sequence ID" value="QDU71153.1"/>
    <property type="molecule type" value="Genomic_DNA"/>
</dbReference>
<evidence type="ECO:0000256" key="1">
    <source>
        <dbReference type="ARBA" id="ARBA00001933"/>
    </source>
</evidence>
<dbReference type="FunFam" id="3.40.640.10:FF:000021">
    <property type="entry name" value="Glutamate-1-semialdehyde 2,1-aminomutase"/>
    <property type="match status" value="1"/>
</dbReference>